<dbReference type="Gene3D" id="1.10.10.60">
    <property type="entry name" value="Homeodomain-like"/>
    <property type="match status" value="2"/>
</dbReference>
<evidence type="ECO:0000259" key="5">
    <source>
        <dbReference type="PROSITE" id="PS01124"/>
    </source>
</evidence>
<accession>A0A193FTD7</accession>
<dbReference type="SUPFAM" id="SSF46689">
    <property type="entry name" value="Homeodomain-like"/>
    <property type="match status" value="2"/>
</dbReference>
<name>A0A193FTD7_9BORD</name>
<dbReference type="STRING" id="463025.BAU08_03055"/>
<dbReference type="Pfam" id="PF02311">
    <property type="entry name" value="AraC_binding"/>
    <property type="match status" value="1"/>
</dbReference>
<evidence type="ECO:0000313" key="7">
    <source>
        <dbReference type="Proteomes" id="UP000092213"/>
    </source>
</evidence>
<keyword evidence="4" id="KW-0804">Transcription</keyword>
<sequence>MSTAIKIFHGRFGRVALLDMDKPLIPHAHHHCHVLIKASGADTFFSVRDRLNPLTDDTAVLVNAWELHSYEHPGPMAPRTVILALYIEPSWLADIQRQLWVSAHPQFFPRPCVEIAPRIRKLADDLAMEMYFADQIPPQRLEAILFDLMIAVIDPFSEWRNLRGIPYKHGTSAIDPRIRRAMAYMRENVGAPVDMAALATRSGLSRAHFFELFRRSTSLTPNVYSNVLRMEAALQALSRQDTTLTDLSYRLGFSAPGHFTRFFRQHIGSAPIDYRRVVQSYENQTLG</sequence>
<keyword evidence="2 6" id="KW-0238">DNA-binding</keyword>
<dbReference type="PROSITE" id="PS01124">
    <property type="entry name" value="HTH_ARAC_FAMILY_2"/>
    <property type="match status" value="1"/>
</dbReference>
<dbReference type="InterPro" id="IPR050204">
    <property type="entry name" value="AraC_XylS_family_regulators"/>
</dbReference>
<dbReference type="InterPro" id="IPR018060">
    <property type="entry name" value="HTH_AraC"/>
</dbReference>
<organism evidence="6 7">
    <name type="scientific">Bordetella bronchialis</name>
    <dbReference type="NCBI Taxonomy" id="463025"/>
    <lineage>
        <taxon>Bacteria</taxon>
        <taxon>Pseudomonadati</taxon>
        <taxon>Pseudomonadota</taxon>
        <taxon>Betaproteobacteria</taxon>
        <taxon>Burkholderiales</taxon>
        <taxon>Alcaligenaceae</taxon>
        <taxon>Bordetella</taxon>
    </lineage>
</organism>
<proteinExistence type="predicted"/>
<dbReference type="InterPro" id="IPR009057">
    <property type="entry name" value="Homeodomain-like_sf"/>
</dbReference>
<evidence type="ECO:0000256" key="2">
    <source>
        <dbReference type="ARBA" id="ARBA00023125"/>
    </source>
</evidence>
<evidence type="ECO:0000256" key="4">
    <source>
        <dbReference type="ARBA" id="ARBA00023163"/>
    </source>
</evidence>
<evidence type="ECO:0000313" key="6">
    <source>
        <dbReference type="EMBL" id="ANN70446.1"/>
    </source>
</evidence>
<dbReference type="InterPro" id="IPR003313">
    <property type="entry name" value="AraC-bd"/>
</dbReference>
<dbReference type="PROSITE" id="PS00041">
    <property type="entry name" value="HTH_ARAC_FAMILY_1"/>
    <property type="match status" value="1"/>
</dbReference>
<protein>
    <submittedName>
        <fullName evidence="6">DNA-binding protein</fullName>
    </submittedName>
</protein>
<dbReference type="PRINTS" id="PR00032">
    <property type="entry name" value="HTHARAC"/>
</dbReference>
<dbReference type="RefSeq" id="WP_066668052.1">
    <property type="nucleotide sequence ID" value="NZ_CP016171.1"/>
</dbReference>
<dbReference type="PANTHER" id="PTHR46796:SF2">
    <property type="entry name" value="TRANSCRIPTIONAL REGULATORY PROTEIN"/>
    <property type="match status" value="1"/>
</dbReference>
<dbReference type="InterPro" id="IPR020449">
    <property type="entry name" value="Tscrpt_reg_AraC-type_HTH"/>
</dbReference>
<dbReference type="InterPro" id="IPR018062">
    <property type="entry name" value="HTH_AraC-typ_CS"/>
</dbReference>
<dbReference type="Pfam" id="PF12833">
    <property type="entry name" value="HTH_18"/>
    <property type="match status" value="1"/>
</dbReference>
<dbReference type="GO" id="GO:0043565">
    <property type="term" value="F:sequence-specific DNA binding"/>
    <property type="evidence" value="ECO:0007669"/>
    <property type="project" value="InterPro"/>
</dbReference>
<dbReference type="AlphaFoldDB" id="A0A193FTD7"/>
<dbReference type="PANTHER" id="PTHR46796">
    <property type="entry name" value="HTH-TYPE TRANSCRIPTIONAL ACTIVATOR RHAS-RELATED"/>
    <property type="match status" value="1"/>
</dbReference>
<evidence type="ECO:0000256" key="3">
    <source>
        <dbReference type="ARBA" id="ARBA00023159"/>
    </source>
</evidence>
<keyword evidence="1" id="KW-0805">Transcription regulation</keyword>
<dbReference type="EMBL" id="CP016171">
    <property type="protein sequence ID" value="ANN70446.1"/>
    <property type="molecule type" value="Genomic_DNA"/>
</dbReference>
<dbReference type="Proteomes" id="UP000092213">
    <property type="component" value="Chromosome"/>
</dbReference>
<dbReference type="SUPFAM" id="SSF51215">
    <property type="entry name" value="Regulatory protein AraC"/>
    <property type="match status" value="1"/>
</dbReference>
<dbReference type="SMART" id="SM00342">
    <property type="entry name" value="HTH_ARAC"/>
    <property type="match status" value="1"/>
</dbReference>
<keyword evidence="3" id="KW-0010">Activator</keyword>
<dbReference type="InterPro" id="IPR037923">
    <property type="entry name" value="HTH-like"/>
</dbReference>
<evidence type="ECO:0000256" key="1">
    <source>
        <dbReference type="ARBA" id="ARBA00023015"/>
    </source>
</evidence>
<reference evidence="6 7" key="1">
    <citation type="submission" date="2016-06" db="EMBL/GenBank/DDBJ databases">
        <title>Complete genome sequences of Bordetella bronchialis and Bordetella flabilis.</title>
        <authorList>
            <person name="LiPuma J.J."/>
            <person name="Spilker T."/>
        </authorList>
    </citation>
    <scope>NUCLEOTIDE SEQUENCE [LARGE SCALE GENOMIC DNA]</scope>
    <source>
        <strain evidence="6 7">AU17976</strain>
    </source>
</reference>
<dbReference type="GO" id="GO:0003700">
    <property type="term" value="F:DNA-binding transcription factor activity"/>
    <property type="evidence" value="ECO:0007669"/>
    <property type="project" value="InterPro"/>
</dbReference>
<feature type="domain" description="HTH araC/xylS-type" evidence="5">
    <location>
        <begin position="179"/>
        <end position="277"/>
    </location>
</feature>
<gene>
    <name evidence="6" type="ORF">BAU08_03055</name>
</gene>